<keyword evidence="1" id="KW-0812">Transmembrane</keyword>
<dbReference type="Proteomes" id="UP000467249">
    <property type="component" value="Chromosome"/>
</dbReference>
<keyword evidence="1" id="KW-0472">Membrane</keyword>
<reference evidence="2 3" key="1">
    <citation type="journal article" date="2019" name="Emerg. Microbes Infect.">
        <title>Comprehensive subspecies identification of 175 nontuberculous mycobacteria species based on 7547 genomic profiles.</title>
        <authorList>
            <person name="Matsumoto Y."/>
            <person name="Kinjo T."/>
            <person name="Motooka D."/>
            <person name="Nabeya D."/>
            <person name="Jung N."/>
            <person name="Uechi K."/>
            <person name="Horii T."/>
            <person name="Iida T."/>
            <person name="Fujita J."/>
            <person name="Nakamura S."/>
        </authorList>
    </citation>
    <scope>NUCLEOTIDE SEQUENCE [LARGE SCALE GENOMIC DNA]</scope>
    <source>
        <strain evidence="2 3">JCM 30275</strain>
    </source>
</reference>
<evidence type="ECO:0000256" key="1">
    <source>
        <dbReference type="SAM" id="Phobius"/>
    </source>
</evidence>
<dbReference type="RefSeq" id="WP_163802926.1">
    <property type="nucleotide sequence ID" value="NZ_AP022620.1"/>
</dbReference>
<evidence type="ECO:0000313" key="3">
    <source>
        <dbReference type="Proteomes" id="UP000467249"/>
    </source>
</evidence>
<dbReference type="EMBL" id="AP022620">
    <property type="protein sequence ID" value="BBZ75314.1"/>
    <property type="molecule type" value="Genomic_DNA"/>
</dbReference>
<keyword evidence="1" id="KW-1133">Transmembrane helix</keyword>
<sequence length="151" mass="16493">MPGIAELALGAAPIAGGALMGLAAGSMKGPDFRGMISSDLDLLEKIPPEDAELRASLKASIDRRIRDLIASTDKSRDLLDVAVSYKGNWRDVVLFVCTVLFAMVWWDVPHSRSNWLPMFVFLILLSVVVFFYTARGAINALRGLRRKDSAG</sequence>
<evidence type="ECO:0008006" key="4">
    <source>
        <dbReference type="Google" id="ProtNLM"/>
    </source>
</evidence>
<evidence type="ECO:0000313" key="2">
    <source>
        <dbReference type="EMBL" id="BBZ75314.1"/>
    </source>
</evidence>
<feature type="transmembrane region" description="Helical" evidence="1">
    <location>
        <begin position="6"/>
        <end position="25"/>
    </location>
</feature>
<protein>
    <recommendedName>
        <fullName evidence="4">Holin of 3TMs, for gene-transfer release</fullName>
    </recommendedName>
</protein>
<feature type="transmembrane region" description="Helical" evidence="1">
    <location>
        <begin position="115"/>
        <end position="138"/>
    </location>
</feature>
<keyword evidence="3" id="KW-1185">Reference proteome</keyword>
<organism evidence="2 3">
    <name type="scientific">Mycolicibacterium anyangense</name>
    <dbReference type="NCBI Taxonomy" id="1431246"/>
    <lineage>
        <taxon>Bacteria</taxon>
        <taxon>Bacillati</taxon>
        <taxon>Actinomycetota</taxon>
        <taxon>Actinomycetes</taxon>
        <taxon>Mycobacteriales</taxon>
        <taxon>Mycobacteriaceae</taxon>
        <taxon>Mycolicibacterium</taxon>
    </lineage>
</organism>
<dbReference type="KEGG" id="many:MANY_06510"/>
<proteinExistence type="predicted"/>
<name>A0A6N4W5F2_9MYCO</name>
<accession>A0A6N4W5F2</accession>
<feature type="transmembrane region" description="Helical" evidence="1">
    <location>
        <begin position="92"/>
        <end position="109"/>
    </location>
</feature>
<gene>
    <name evidence="2" type="ORF">MANY_06510</name>
</gene>
<dbReference type="AlphaFoldDB" id="A0A6N4W5F2"/>